<dbReference type="PATRIC" id="fig|1300348.6.peg.583"/>
<comment type="caution">
    <text evidence="2">The sequence shown here is derived from an EMBL/GenBank/DDBJ whole genome shotgun (WGS) entry which is preliminary data.</text>
</comment>
<dbReference type="EMBL" id="LGBR01000001">
    <property type="protein sequence ID" value="KOY51024.1"/>
    <property type="molecule type" value="Genomic_DNA"/>
</dbReference>
<dbReference type="RefSeq" id="WP_053973255.1">
    <property type="nucleotide sequence ID" value="NZ_FNUE01000001.1"/>
</dbReference>
<dbReference type="OrthoDB" id="9789875at2"/>
<dbReference type="Proteomes" id="UP000037716">
    <property type="component" value="Unassembled WGS sequence"/>
</dbReference>
<sequence length="333" mass="38445">MSIFTKDPLQIIVFQSYGTHNHFYARGRALEDENISLDRKNVFGLLVNSYKRFESDEIKNTTLTITLPNHQEIKTKTDKDGYFLVDEKIENLNKLTTSEGWLKYSISFTDSAIKQKINNNNNFEGEVLIPSKKAEFGVISDIDDTILHTGVVSKLKWKLLINTLFKSPYNRKALEGSSNLYTLLHAGKSGDNANPFFYVSHSPWNMYRYLEYFLNKNNFPKGAILLRTMRNMFSKKKNDKPQKQKEIINILKTYTDMPFILIGDAGEHDADIYMETVTQFPNRIKAIYVRSVGKDQNNQRIKDLVKNYTDTAFLLLDNSNEAIAHAKKHNFIA</sequence>
<reference evidence="2 4" key="1">
    <citation type="submission" date="2015-07" db="EMBL/GenBank/DDBJ databases">
        <title>Genome of Polaribacter dokdonenesis DSW-5, isolated from seawater off Dokdo in Korea.</title>
        <authorList>
            <person name="Yoon K."/>
            <person name="Song J.Y."/>
            <person name="Kim J.F."/>
        </authorList>
    </citation>
    <scope>NUCLEOTIDE SEQUENCE [LARGE SCALE GENOMIC DNA]</scope>
    <source>
        <strain evidence="2 4">DSW-5</strain>
    </source>
</reference>
<dbReference type="PANTHER" id="PTHR28208:SF3">
    <property type="entry name" value="PHOSPHATIDATE PHOSPHATASE APP1"/>
    <property type="match status" value="1"/>
</dbReference>
<dbReference type="PANTHER" id="PTHR28208">
    <property type="entry name" value="PHOSPHATIDATE PHOSPHATASE APP1"/>
    <property type="match status" value="1"/>
</dbReference>
<evidence type="ECO:0000313" key="5">
    <source>
        <dbReference type="Proteomes" id="UP000183071"/>
    </source>
</evidence>
<dbReference type="STRING" id="1300348.I602_584"/>
<dbReference type="Pfam" id="PF09949">
    <property type="entry name" value="APP1_cat"/>
    <property type="match status" value="1"/>
</dbReference>
<evidence type="ECO:0000259" key="1">
    <source>
        <dbReference type="Pfam" id="PF09949"/>
    </source>
</evidence>
<dbReference type="InterPro" id="IPR052935">
    <property type="entry name" value="Mg2+_PAP"/>
</dbReference>
<evidence type="ECO:0000313" key="4">
    <source>
        <dbReference type="Proteomes" id="UP000037716"/>
    </source>
</evidence>
<protein>
    <submittedName>
        <fullName evidence="3">Uncharacterized conserved protein</fullName>
    </submittedName>
</protein>
<dbReference type="AlphaFoldDB" id="A0A0N0UNA0"/>
<dbReference type="EMBL" id="FNUE01000001">
    <property type="protein sequence ID" value="SEE20449.1"/>
    <property type="molecule type" value="Genomic_DNA"/>
</dbReference>
<feature type="domain" description="Phosphatidate phosphatase APP1 catalytic" evidence="1">
    <location>
        <begin position="136"/>
        <end position="290"/>
    </location>
</feature>
<proteinExistence type="predicted"/>
<dbReference type="Proteomes" id="UP000183071">
    <property type="component" value="Unassembled WGS sequence"/>
</dbReference>
<keyword evidence="5" id="KW-1185">Reference proteome</keyword>
<organism evidence="2 4">
    <name type="scientific">Polaribacter dokdonensis DSW-5</name>
    <dbReference type="NCBI Taxonomy" id="1300348"/>
    <lineage>
        <taxon>Bacteria</taxon>
        <taxon>Pseudomonadati</taxon>
        <taxon>Bacteroidota</taxon>
        <taxon>Flavobacteriia</taxon>
        <taxon>Flavobacteriales</taxon>
        <taxon>Flavobacteriaceae</taxon>
    </lineage>
</organism>
<dbReference type="GO" id="GO:0008195">
    <property type="term" value="F:phosphatidate phosphatase activity"/>
    <property type="evidence" value="ECO:0007669"/>
    <property type="project" value="InterPro"/>
</dbReference>
<accession>A0A0N0UNA0</accession>
<reference evidence="3 5" key="2">
    <citation type="submission" date="2016-10" db="EMBL/GenBank/DDBJ databases">
        <authorList>
            <person name="Varghese N."/>
            <person name="Submissions S."/>
        </authorList>
    </citation>
    <scope>NUCLEOTIDE SEQUENCE [LARGE SCALE GENOMIC DNA]</scope>
    <source>
        <strain evidence="3 5">DSW-5</strain>
    </source>
</reference>
<name>A0A0N0UNA0_9FLAO</name>
<dbReference type="InterPro" id="IPR019236">
    <property type="entry name" value="APP1_cat"/>
</dbReference>
<gene>
    <name evidence="2" type="ORF">I602_584</name>
    <name evidence="3" type="ORF">SAMN05444353_1199</name>
</gene>
<evidence type="ECO:0000313" key="3">
    <source>
        <dbReference type="EMBL" id="SEE20449.1"/>
    </source>
</evidence>
<evidence type="ECO:0000313" key="2">
    <source>
        <dbReference type="EMBL" id="KOY51024.1"/>
    </source>
</evidence>